<dbReference type="InterPro" id="IPR050498">
    <property type="entry name" value="Ycf3"/>
</dbReference>
<feature type="repeat" description="TPR" evidence="3">
    <location>
        <begin position="242"/>
        <end position="275"/>
    </location>
</feature>
<dbReference type="RefSeq" id="WP_069442184.1">
    <property type="nucleotide sequence ID" value="NZ_LPWF01000028.1"/>
</dbReference>
<dbReference type="EMBL" id="LPWF01000028">
    <property type="protein sequence ID" value="ODR96673.1"/>
    <property type="molecule type" value="Genomic_DNA"/>
</dbReference>
<dbReference type="Pfam" id="PF13181">
    <property type="entry name" value="TPR_8"/>
    <property type="match status" value="1"/>
</dbReference>
<evidence type="ECO:0000313" key="6">
    <source>
        <dbReference type="EMBL" id="ODR96673.1"/>
    </source>
</evidence>
<evidence type="ECO:0000256" key="4">
    <source>
        <dbReference type="SAM" id="MobiDB-lite"/>
    </source>
</evidence>
<keyword evidence="2 3" id="KW-0802">TPR repeat</keyword>
<dbReference type="SUPFAM" id="SSF48452">
    <property type="entry name" value="TPR-like"/>
    <property type="match status" value="1"/>
</dbReference>
<evidence type="ECO:0000313" key="7">
    <source>
        <dbReference type="Proteomes" id="UP000094472"/>
    </source>
</evidence>
<evidence type="ECO:0000256" key="1">
    <source>
        <dbReference type="ARBA" id="ARBA00022737"/>
    </source>
</evidence>
<keyword evidence="5" id="KW-0732">Signal</keyword>
<feature type="signal peptide" evidence="5">
    <location>
        <begin position="1"/>
        <end position="29"/>
    </location>
</feature>
<sequence>MIKDPNSGSIALAAGALLWLGLWSAPALAAPPVVLAQIYLDTLGDEPEDGEDPALDEPQLDLPGLDGDLDLPGLDGGPQSAVPQGAQPHEAAPVLRPDLKENADESAPPQSAEETKDNKLDLELGDLPVIAPLDRPKLLAQLYDQLGAARNSTAAEPIMQAIEELWTVSGSDTVDLLMSRATQFANEAEVDLSLSILDAIVDIAPQEAEVWYLRAKVNLLKGKPERALADLRRALSLDPKHYRAISDLGLVLERMGAKKEALEAYRRALAVNPFLEDAQAGARRSSAKSKARTSRRHQTPRLSQFPAK</sequence>
<dbReference type="AlphaFoldDB" id="A0A1E3VT21"/>
<reference evidence="6 7" key="1">
    <citation type="journal article" date="2016" name="Environ. Microbiol.">
        <title>New Methyloceanibacter diversity from North Sea sediments includes methanotroph containing solely the soluble methane monooxygenase.</title>
        <authorList>
            <person name="Vekeman B."/>
            <person name="Kerckhof F.M."/>
            <person name="Cremers G."/>
            <person name="de Vos P."/>
            <person name="Vandamme P."/>
            <person name="Boon N."/>
            <person name="Op den Camp H.J."/>
            <person name="Heylen K."/>
        </authorList>
    </citation>
    <scope>NUCLEOTIDE SEQUENCE [LARGE SCALE GENOMIC DNA]</scope>
    <source>
        <strain evidence="6 7">R-67175</strain>
    </source>
</reference>
<feature type="chain" id="PRO_5009138568" evidence="5">
    <location>
        <begin position="30"/>
        <end position="308"/>
    </location>
</feature>
<proteinExistence type="predicted"/>
<evidence type="ECO:0000256" key="5">
    <source>
        <dbReference type="SAM" id="SignalP"/>
    </source>
</evidence>
<evidence type="ECO:0000256" key="3">
    <source>
        <dbReference type="PROSITE-ProRule" id="PRU00339"/>
    </source>
</evidence>
<dbReference type="STRING" id="1774969.AUC69_13775"/>
<dbReference type="PROSITE" id="PS50293">
    <property type="entry name" value="TPR_REGION"/>
    <property type="match status" value="1"/>
</dbReference>
<feature type="compositionally biased region" description="Low complexity" evidence="4">
    <location>
        <begin position="60"/>
        <end position="73"/>
    </location>
</feature>
<protein>
    <submittedName>
        <fullName evidence="6">Uncharacterized protein</fullName>
    </submittedName>
</protein>
<keyword evidence="1" id="KW-0677">Repeat</keyword>
<evidence type="ECO:0000256" key="2">
    <source>
        <dbReference type="ARBA" id="ARBA00022803"/>
    </source>
</evidence>
<dbReference type="InterPro" id="IPR019734">
    <property type="entry name" value="TPR_rpt"/>
</dbReference>
<feature type="repeat" description="TPR" evidence="3">
    <location>
        <begin position="208"/>
        <end position="241"/>
    </location>
</feature>
<dbReference type="Proteomes" id="UP000094472">
    <property type="component" value="Unassembled WGS sequence"/>
</dbReference>
<dbReference type="Gene3D" id="1.25.40.10">
    <property type="entry name" value="Tetratricopeptide repeat domain"/>
    <property type="match status" value="1"/>
</dbReference>
<feature type="region of interest" description="Disordered" evidence="4">
    <location>
        <begin position="101"/>
        <end position="120"/>
    </location>
</feature>
<dbReference type="InterPro" id="IPR011990">
    <property type="entry name" value="TPR-like_helical_dom_sf"/>
</dbReference>
<comment type="caution">
    <text evidence="6">The sequence shown here is derived from an EMBL/GenBank/DDBJ whole genome shotgun (WGS) entry which is preliminary data.</text>
</comment>
<feature type="region of interest" description="Disordered" evidence="4">
    <location>
        <begin position="44"/>
        <end position="90"/>
    </location>
</feature>
<dbReference type="PANTHER" id="PTHR44858:SF1">
    <property type="entry name" value="UDP-N-ACETYLGLUCOSAMINE--PEPTIDE N-ACETYLGLUCOSAMINYLTRANSFERASE SPINDLY-RELATED"/>
    <property type="match status" value="1"/>
</dbReference>
<name>A0A1E3VT21_9HYPH</name>
<dbReference type="SMART" id="SM00028">
    <property type="entry name" value="TPR"/>
    <property type="match status" value="2"/>
</dbReference>
<dbReference type="Pfam" id="PF00515">
    <property type="entry name" value="TPR_1"/>
    <property type="match status" value="1"/>
</dbReference>
<accession>A0A1E3VT21</accession>
<organism evidence="6 7">
    <name type="scientific">Methyloceanibacter superfactus</name>
    <dbReference type="NCBI Taxonomy" id="1774969"/>
    <lineage>
        <taxon>Bacteria</taxon>
        <taxon>Pseudomonadati</taxon>
        <taxon>Pseudomonadota</taxon>
        <taxon>Alphaproteobacteria</taxon>
        <taxon>Hyphomicrobiales</taxon>
        <taxon>Hyphomicrobiaceae</taxon>
        <taxon>Methyloceanibacter</taxon>
    </lineage>
</organism>
<dbReference type="OrthoDB" id="9815010at2"/>
<dbReference type="PANTHER" id="PTHR44858">
    <property type="entry name" value="TETRATRICOPEPTIDE REPEAT PROTEIN 6"/>
    <property type="match status" value="1"/>
</dbReference>
<dbReference type="PROSITE" id="PS50005">
    <property type="entry name" value="TPR"/>
    <property type="match status" value="2"/>
</dbReference>
<keyword evidence="7" id="KW-1185">Reference proteome</keyword>
<feature type="compositionally biased region" description="Acidic residues" evidence="4">
    <location>
        <begin position="44"/>
        <end position="59"/>
    </location>
</feature>
<feature type="compositionally biased region" description="Basic residues" evidence="4">
    <location>
        <begin position="285"/>
        <end position="299"/>
    </location>
</feature>
<feature type="region of interest" description="Disordered" evidence="4">
    <location>
        <begin position="278"/>
        <end position="308"/>
    </location>
</feature>
<gene>
    <name evidence="6" type="ORF">AUC69_13775</name>
</gene>